<dbReference type="InterPro" id="IPR022635">
    <property type="entry name" value="DNA_polIII_beta_C"/>
</dbReference>
<dbReference type="SMART" id="SM00480">
    <property type="entry name" value="POL3Bc"/>
    <property type="match status" value="1"/>
</dbReference>
<evidence type="ECO:0000256" key="7">
    <source>
        <dbReference type="ARBA" id="ARBA00022705"/>
    </source>
</evidence>
<evidence type="ECO:0000256" key="2">
    <source>
        <dbReference type="ARBA" id="ARBA00010752"/>
    </source>
</evidence>
<dbReference type="GO" id="GO:0009360">
    <property type="term" value="C:DNA polymerase III complex"/>
    <property type="evidence" value="ECO:0007669"/>
    <property type="project" value="InterPro"/>
</dbReference>
<evidence type="ECO:0000259" key="11">
    <source>
        <dbReference type="Pfam" id="PF00712"/>
    </source>
</evidence>
<feature type="domain" description="DNA polymerase III beta sliding clamp central" evidence="12">
    <location>
        <begin position="137"/>
        <end position="248"/>
    </location>
</feature>
<keyword evidence="8 10" id="KW-0239">DNA-directed DNA polymerase</keyword>
<dbReference type="CDD" id="cd00140">
    <property type="entry name" value="beta_clamp"/>
    <property type="match status" value="1"/>
</dbReference>
<feature type="domain" description="DNA polymerase III beta sliding clamp C-terminal" evidence="13">
    <location>
        <begin position="252"/>
        <end position="371"/>
    </location>
</feature>
<accession>A0A927CKZ1</accession>
<evidence type="ECO:0000256" key="5">
    <source>
        <dbReference type="ARBA" id="ARBA00022679"/>
    </source>
</evidence>
<dbReference type="Pfam" id="PF02768">
    <property type="entry name" value="DNA_pol3_beta_3"/>
    <property type="match status" value="1"/>
</dbReference>
<dbReference type="GO" id="GO:0008408">
    <property type="term" value="F:3'-5' exonuclease activity"/>
    <property type="evidence" value="ECO:0007669"/>
    <property type="project" value="InterPro"/>
</dbReference>
<dbReference type="GO" id="GO:0003677">
    <property type="term" value="F:DNA binding"/>
    <property type="evidence" value="ECO:0007669"/>
    <property type="project" value="UniProtKB-UniRule"/>
</dbReference>
<keyword evidence="4 10" id="KW-0963">Cytoplasm</keyword>
<dbReference type="Pfam" id="PF00712">
    <property type="entry name" value="DNA_pol3_beta"/>
    <property type="match status" value="1"/>
</dbReference>
<evidence type="ECO:0000259" key="13">
    <source>
        <dbReference type="Pfam" id="PF02768"/>
    </source>
</evidence>
<protein>
    <recommendedName>
        <fullName evidence="3 10">Beta sliding clamp</fullName>
    </recommendedName>
</protein>
<feature type="domain" description="DNA polymerase III beta sliding clamp N-terminal" evidence="11">
    <location>
        <begin position="1"/>
        <end position="123"/>
    </location>
</feature>
<sequence>MFIEVEQKTLAKALHMISGAAAARSPIPILAGLKLEADPGGLTLAAGHPGMMLQYRIPSGDGQAIVGQRGSIVVPARYLTELIRRLPEGFVTVSCTEDRVVVIRSGGAAYRLSGMCADAFPALARLEHSAVVHMPNFALKRAIKQVAFAVSTSDARPSLTGVSCRSEGGQVRLTATDGVRLASRTIAASKRRQDAFPAVVIPGKPLSEFSKMMHDEQGTTAVTLGKDSIRFQTGDLLMQCSLLAGGFPSADQLTPAAFAAELTLETQALLRTLVRVSLLSGDSKTVRLTVLSESAIELSSRTAAVGDAAETVGIEALSGEKLAVSFNGSHMTDIIEAVDSACVTLKLAGKWSPIVIRPADCPSSFYILTPIRTRG</sequence>
<keyword evidence="9" id="KW-0238">DNA-binding</keyword>
<dbReference type="NCBIfam" id="TIGR00663">
    <property type="entry name" value="dnan"/>
    <property type="match status" value="1"/>
</dbReference>
<evidence type="ECO:0000256" key="3">
    <source>
        <dbReference type="ARBA" id="ARBA00021035"/>
    </source>
</evidence>
<evidence type="ECO:0000256" key="4">
    <source>
        <dbReference type="ARBA" id="ARBA00022490"/>
    </source>
</evidence>
<dbReference type="Pfam" id="PF02767">
    <property type="entry name" value="DNA_pol3_beta_2"/>
    <property type="match status" value="1"/>
</dbReference>
<dbReference type="InterPro" id="IPR022634">
    <property type="entry name" value="DNA_polIII_beta_N"/>
</dbReference>
<evidence type="ECO:0000256" key="10">
    <source>
        <dbReference type="PIRNR" id="PIRNR000804"/>
    </source>
</evidence>
<evidence type="ECO:0000256" key="9">
    <source>
        <dbReference type="ARBA" id="ARBA00023125"/>
    </source>
</evidence>
<reference evidence="14" key="1">
    <citation type="submission" date="2020-09" db="EMBL/GenBank/DDBJ databases">
        <title>A novel bacterium of genus Paenibacillus, isolated from South China Sea.</title>
        <authorList>
            <person name="Huang H."/>
            <person name="Mo K."/>
            <person name="Hu Y."/>
        </authorList>
    </citation>
    <scope>NUCLEOTIDE SEQUENCE</scope>
    <source>
        <strain evidence="14">IB182493</strain>
    </source>
</reference>
<dbReference type="RefSeq" id="WP_190861376.1">
    <property type="nucleotide sequence ID" value="NZ_JACXIY010000014.1"/>
</dbReference>
<comment type="similarity">
    <text evidence="2 10">Belongs to the beta sliding clamp family.</text>
</comment>
<gene>
    <name evidence="14" type="primary">dnaN</name>
    <name evidence="14" type="ORF">IDH41_12270</name>
</gene>
<comment type="subcellular location">
    <subcellularLocation>
        <location evidence="1 10">Cytoplasm</location>
    </subcellularLocation>
</comment>
<dbReference type="Gene3D" id="3.10.150.10">
    <property type="entry name" value="DNA Polymerase III, subunit A, domain 2"/>
    <property type="match status" value="1"/>
</dbReference>
<evidence type="ECO:0000256" key="6">
    <source>
        <dbReference type="ARBA" id="ARBA00022695"/>
    </source>
</evidence>
<dbReference type="Proteomes" id="UP000632125">
    <property type="component" value="Unassembled WGS sequence"/>
</dbReference>
<dbReference type="Gene3D" id="3.70.10.10">
    <property type="match status" value="1"/>
</dbReference>
<name>A0A927CKZ1_9BACL</name>
<comment type="function">
    <text evidence="10">Confers DNA tethering and processivity to DNA polymerases and other proteins. Acts as a clamp, forming a ring around DNA (a reaction catalyzed by the clamp-loading complex) which diffuses in an ATP-independent manner freely and bidirectionally along dsDNA. Initially characterized for its ability to contact the catalytic subunit of DNA polymerase III (Pol III), a complex, multichain enzyme responsible for most of the replicative synthesis in bacteria; Pol III exhibits 3'-5' exonuclease proofreading activity. The beta chain is required for initiation of replication as well as for processivity of DNA replication.</text>
</comment>
<dbReference type="InterPro" id="IPR022637">
    <property type="entry name" value="DNA_polIII_beta_cen"/>
</dbReference>
<dbReference type="PANTHER" id="PTHR30478">
    <property type="entry name" value="DNA POLYMERASE III SUBUNIT BETA"/>
    <property type="match status" value="1"/>
</dbReference>
<evidence type="ECO:0000313" key="14">
    <source>
        <dbReference type="EMBL" id="MBD2869355.1"/>
    </source>
</evidence>
<dbReference type="GO" id="GO:0005737">
    <property type="term" value="C:cytoplasm"/>
    <property type="evidence" value="ECO:0007669"/>
    <property type="project" value="UniProtKB-SubCell"/>
</dbReference>
<evidence type="ECO:0000256" key="8">
    <source>
        <dbReference type="ARBA" id="ARBA00022932"/>
    </source>
</evidence>
<dbReference type="InterPro" id="IPR001001">
    <property type="entry name" value="DNA_polIII_beta"/>
</dbReference>
<dbReference type="AlphaFoldDB" id="A0A927CKZ1"/>
<organism evidence="14 15">
    <name type="scientific">Paenibacillus arenilitoris</name>
    <dbReference type="NCBI Taxonomy" id="2772299"/>
    <lineage>
        <taxon>Bacteria</taxon>
        <taxon>Bacillati</taxon>
        <taxon>Bacillota</taxon>
        <taxon>Bacilli</taxon>
        <taxon>Bacillales</taxon>
        <taxon>Paenibacillaceae</taxon>
        <taxon>Paenibacillus</taxon>
    </lineage>
</organism>
<keyword evidence="6 10" id="KW-0548">Nucleotidyltransferase</keyword>
<dbReference type="EMBL" id="JACXIY010000014">
    <property type="protein sequence ID" value="MBD2869355.1"/>
    <property type="molecule type" value="Genomic_DNA"/>
</dbReference>
<evidence type="ECO:0000313" key="15">
    <source>
        <dbReference type="Proteomes" id="UP000632125"/>
    </source>
</evidence>
<keyword evidence="15" id="KW-1185">Reference proteome</keyword>
<proteinExistence type="inferred from homology"/>
<evidence type="ECO:0000256" key="1">
    <source>
        <dbReference type="ARBA" id="ARBA00004496"/>
    </source>
</evidence>
<evidence type="ECO:0000259" key="12">
    <source>
        <dbReference type="Pfam" id="PF02767"/>
    </source>
</evidence>
<comment type="caution">
    <text evidence="14">The sequence shown here is derived from an EMBL/GenBank/DDBJ whole genome shotgun (WGS) entry which is preliminary data.</text>
</comment>
<dbReference type="PANTHER" id="PTHR30478:SF0">
    <property type="entry name" value="BETA SLIDING CLAMP"/>
    <property type="match status" value="1"/>
</dbReference>
<dbReference type="InterPro" id="IPR046938">
    <property type="entry name" value="DNA_clamp_sf"/>
</dbReference>
<dbReference type="SUPFAM" id="SSF55979">
    <property type="entry name" value="DNA clamp"/>
    <property type="match status" value="3"/>
</dbReference>
<comment type="subunit">
    <text evidence="10">Forms a ring-shaped head-to-tail homodimer around DNA.</text>
</comment>
<keyword evidence="7 10" id="KW-0235">DNA replication</keyword>
<dbReference type="GO" id="GO:0006271">
    <property type="term" value="P:DNA strand elongation involved in DNA replication"/>
    <property type="evidence" value="ECO:0007669"/>
    <property type="project" value="TreeGrafter"/>
</dbReference>
<dbReference type="PIRSF" id="PIRSF000804">
    <property type="entry name" value="DNA_pol_III_b"/>
    <property type="match status" value="1"/>
</dbReference>
<keyword evidence="5 10" id="KW-0808">Transferase</keyword>
<dbReference type="GO" id="GO:0003887">
    <property type="term" value="F:DNA-directed DNA polymerase activity"/>
    <property type="evidence" value="ECO:0007669"/>
    <property type="project" value="UniProtKB-UniRule"/>
</dbReference>